<organism evidence="2 3">
    <name type="scientific">Orchesella dallaii</name>
    <dbReference type="NCBI Taxonomy" id="48710"/>
    <lineage>
        <taxon>Eukaryota</taxon>
        <taxon>Metazoa</taxon>
        <taxon>Ecdysozoa</taxon>
        <taxon>Arthropoda</taxon>
        <taxon>Hexapoda</taxon>
        <taxon>Collembola</taxon>
        <taxon>Entomobryomorpha</taxon>
        <taxon>Entomobryoidea</taxon>
        <taxon>Orchesellidae</taxon>
        <taxon>Orchesellinae</taxon>
        <taxon>Orchesella</taxon>
    </lineage>
</organism>
<dbReference type="PANTHER" id="PTHR42972">
    <property type="entry name" value="TOL-PAL SYSTEM PROTEIN TOLB"/>
    <property type="match status" value="1"/>
</dbReference>
<evidence type="ECO:0008006" key="4">
    <source>
        <dbReference type="Google" id="ProtNLM"/>
    </source>
</evidence>
<accession>A0ABP1R4F8</accession>
<comment type="caution">
    <text evidence="2">The sequence shown here is derived from an EMBL/GenBank/DDBJ whole genome shotgun (WGS) entry which is preliminary data.</text>
</comment>
<dbReference type="Proteomes" id="UP001642540">
    <property type="component" value="Unassembled WGS sequence"/>
</dbReference>
<proteinExistence type="predicted"/>
<keyword evidence="1" id="KW-0732">Signal</keyword>
<dbReference type="InterPro" id="IPR029058">
    <property type="entry name" value="AB_hydrolase_fold"/>
</dbReference>
<dbReference type="PANTHER" id="PTHR42972:SF8">
    <property type="entry name" value="POLYHYDROXYBUTYRATE DEPOLYMERASE"/>
    <property type="match status" value="1"/>
</dbReference>
<name>A0ABP1R4F8_9HEXA</name>
<evidence type="ECO:0000256" key="1">
    <source>
        <dbReference type="SAM" id="SignalP"/>
    </source>
</evidence>
<feature type="signal peptide" evidence="1">
    <location>
        <begin position="1"/>
        <end position="21"/>
    </location>
</feature>
<evidence type="ECO:0000313" key="3">
    <source>
        <dbReference type="Proteomes" id="UP001642540"/>
    </source>
</evidence>
<reference evidence="2 3" key="1">
    <citation type="submission" date="2024-08" db="EMBL/GenBank/DDBJ databases">
        <authorList>
            <person name="Cucini C."/>
            <person name="Frati F."/>
        </authorList>
    </citation>
    <scope>NUCLEOTIDE SEQUENCE [LARGE SCALE GENOMIC DNA]</scope>
</reference>
<feature type="chain" id="PRO_5045315797" description="Feruloyl esterase" evidence="1">
    <location>
        <begin position="22"/>
        <end position="255"/>
    </location>
</feature>
<gene>
    <name evidence="2" type="ORF">ODALV1_LOCUS17383</name>
</gene>
<protein>
    <recommendedName>
        <fullName evidence="4">Feruloyl esterase</fullName>
    </recommendedName>
</protein>
<sequence length="255" mass="27408">MKLTWICTLVVLFQVSSVTLGAEKLQSYNVDRSTITVSGFSSGGGMAMQYHVAFSSEIQGAAIFDGAPFACYKVDFCKNPGKVVVSNLAKEITGLASTKKIDNESNLNGSKVFVFHGTKDTVVDPAFGHKLEKLYQVFGAVTKNEYTIKAVHGFPTNFYGAACGSFSPATHFINNCKYHGSNIAMKHLLGDSLASPASSAEGQLLQYDQTEFGGSAVSSMDPTGYVYIPTGCQDKTRQCKLHIAFHGCLQSKYGS</sequence>
<dbReference type="EMBL" id="CAXLJM020000053">
    <property type="protein sequence ID" value="CAL8116708.1"/>
    <property type="molecule type" value="Genomic_DNA"/>
</dbReference>
<evidence type="ECO:0000313" key="2">
    <source>
        <dbReference type="EMBL" id="CAL8116708.1"/>
    </source>
</evidence>
<dbReference type="SUPFAM" id="SSF53474">
    <property type="entry name" value="alpha/beta-Hydrolases"/>
    <property type="match status" value="1"/>
</dbReference>
<dbReference type="Gene3D" id="3.40.50.1820">
    <property type="entry name" value="alpha/beta hydrolase"/>
    <property type="match status" value="1"/>
</dbReference>
<keyword evidence="3" id="KW-1185">Reference proteome</keyword>